<protein>
    <recommendedName>
        <fullName evidence="5">DUF3558 domain-containing protein</fullName>
    </recommendedName>
</protein>
<evidence type="ECO:0000313" key="3">
    <source>
        <dbReference type="EMBL" id="GIE72829.1"/>
    </source>
</evidence>
<feature type="signal peptide" evidence="2">
    <location>
        <begin position="1"/>
        <end position="26"/>
    </location>
</feature>
<evidence type="ECO:0000313" key="4">
    <source>
        <dbReference type="Proteomes" id="UP000624709"/>
    </source>
</evidence>
<dbReference type="Proteomes" id="UP000624709">
    <property type="component" value="Unassembled WGS sequence"/>
</dbReference>
<dbReference type="EMBL" id="BOMS01000158">
    <property type="protein sequence ID" value="GIE72829.1"/>
    <property type="molecule type" value="Genomic_DNA"/>
</dbReference>
<name>A0ABQ4BQ83_9ACTN</name>
<evidence type="ECO:0008006" key="5">
    <source>
        <dbReference type="Google" id="ProtNLM"/>
    </source>
</evidence>
<feature type="chain" id="PRO_5046932411" description="DUF3558 domain-containing protein" evidence="2">
    <location>
        <begin position="27"/>
        <end position="175"/>
    </location>
</feature>
<comment type="caution">
    <text evidence="3">The sequence shown here is derived from an EMBL/GenBank/DDBJ whole genome shotgun (WGS) entry which is preliminary data.</text>
</comment>
<proteinExistence type="predicted"/>
<gene>
    <name evidence="3" type="ORF">Apa02nite_089370</name>
</gene>
<sequence length="175" mass="18518">MKHRLAALAALSLALTGCGFVNNADASPRSAARTTTREPAAAQQVGNAASVKDDGDIPDPCTLLSEDDISTLTNRKVSQIDEDGANAGDATRYCQWQQDGGQLAVFLSRTTAAEFQVTVAEAEPVEDLGDQAYAHSGHLYVLFGTVQIDVYAHGGTEKQNLSDEKDVAEALLPKI</sequence>
<feature type="compositionally biased region" description="Low complexity" evidence="1">
    <location>
        <begin position="29"/>
        <end position="42"/>
    </location>
</feature>
<dbReference type="Pfam" id="PF12079">
    <property type="entry name" value="DUF3558"/>
    <property type="match status" value="1"/>
</dbReference>
<organism evidence="3 4">
    <name type="scientific">Actinoplanes palleronii</name>
    <dbReference type="NCBI Taxonomy" id="113570"/>
    <lineage>
        <taxon>Bacteria</taxon>
        <taxon>Bacillati</taxon>
        <taxon>Actinomycetota</taxon>
        <taxon>Actinomycetes</taxon>
        <taxon>Micromonosporales</taxon>
        <taxon>Micromonosporaceae</taxon>
        <taxon>Actinoplanes</taxon>
    </lineage>
</organism>
<keyword evidence="4" id="KW-1185">Reference proteome</keyword>
<keyword evidence="2" id="KW-0732">Signal</keyword>
<dbReference type="PROSITE" id="PS51257">
    <property type="entry name" value="PROKAR_LIPOPROTEIN"/>
    <property type="match status" value="1"/>
</dbReference>
<feature type="region of interest" description="Disordered" evidence="1">
    <location>
        <begin position="29"/>
        <end position="57"/>
    </location>
</feature>
<evidence type="ECO:0000256" key="2">
    <source>
        <dbReference type="SAM" id="SignalP"/>
    </source>
</evidence>
<dbReference type="InterPro" id="IPR024520">
    <property type="entry name" value="DUF3558"/>
</dbReference>
<accession>A0ABQ4BQ83</accession>
<evidence type="ECO:0000256" key="1">
    <source>
        <dbReference type="SAM" id="MobiDB-lite"/>
    </source>
</evidence>
<reference evidence="3 4" key="1">
    <citation type="submission" date="2021-01" db="EMBL/GenBank/DDBJ databases">
        <title>Whole genome shotgun sequence of Actinoplanes palleronii NBRC 14916.</title>
        <authorList>
            <person name="Komaki H."/>
            <person name="Tamura T."/>
        </authorList>
    </citation>
    <scope>NUCLEOTIDE SEQUENCE [LARGE SCALE GENOMIC DNA]</scope>
    <source>
        <strain evidence="3 4">NBRC 14916</strain>
    </source>
</reference>
<dbReference type="RefSeq" id="WP_203830512.1">
    <property type="nucleotide sequence ID" value="NZ_BAAATY010000054.1"/>
</dbReference>